<dbReference type="Proteomes" id="UP001367922">
    <property type="component" value="Unassembled WGS sequence"/>
</dbReference>
<accession>A0ABU8FPS9</accession>
<gene>
    <name evidence="2" type="ORF">WAX78_00600</name>
</gene>
<evidence type="ECO:0000313" key="3">
    <source>
        <dbReference type="Proteomes" id="UP001367922"/>
    </source>
</evidence>
<reference evidence="2 3" key="1">
    <citation type="submission" date="2024-01" db="EMBL/GenBank/DDBJ databases">
        <title>Seven novel Bacillus-like species.</title>
        <authorList>
            <person name="Liu G."/>
        </authorList>
    </citation>
    <scope>NUCLEOTIDE SEQUENCE [LARGE SCALE GENOMIC DNA]</scope>
    <source>
        <strain evidence="2 3">FJAT-53711</strain>
    </source>
</reference>
<protein>
    <submittedName>
        <fullName evidence="2">Uncharacterized protein</fullName>
    </submittedName>
</protein>
<comment type="caution">
    <text evidence="2">The sequence shown here is derived from an EMBL/GenBank/DDBJ whole genome shotgun (WGS) entry which is preliminary data.</text>
</comment>
<dbReference type="RefSeq" id="WP_336480391.1">
    <property type="nucleotide sequence ID" value="NZ_JBAWSV010000001.1"/>
</dbReference>
<organism evidence="2 3">
    <name type="scientific">Bacillus yunxiaonensis</name>
    <dbReference type="NCBI Taxonomy" id="3127665"/>
    <lineage>
        <taxon>Bacteria</taxon>
        <taxon>Bacillati</taxon>
        <taxon>Bacillota</taxon>
        <taxon>Bacilli</taxon>
        <taxon>Bacillales</taxon>
        <taxon>Bacillaceae</taxon>
        <taxon>Bacillus</taxon>
    </lineage>
</organism>
<dbReference type="EMBL" id="JBAWSV010000001">
    <property type="protein sequence ID" value="MEI4827975.1"/>
    <property type="molecule type" value="Genomic_DNA"/>
</dbReference>
<keyword evidence="3" id="KW-1185">Reference proteome</keyword>
<proteinExistence type="predicted"/>
<name>A0ABU8FPS9_9BACI</name>
<evidence type="ECO:0000313" key="2">
    <source>
        <dbReference type="EMBL" id="MEI4827975.1"/>
    </source>
</evidence>
<feature type="region of interest" description="Disordered" evidence="1">
    <location>
        <begin position="1"/>
        <end position="36"/>
    </location>
</feature>
<sequence length="121" mass="14314">MYTNSQMPNDPRFNQQYPQYPNDTQHTQQAQHPNLRQQQYIPQEPTPQQIQHAVGTHYLYLKDPVLQIVRPWVQYGIQETQHNPIPHAMTELAAIMFLIGKGYDQQLAHYIVESWEKNGQF</sequence>
<evidence type="ECO:0000256" key="1">
    <source>
        <dbReference type="SAM" id="MobiDB-lite"/>
    </source>
</evidence>